<dbReference type="PANTHER" id="PTHR45713:SF6">
    <property type="entry name" value="F5_8 TYPE C DOMAIN-CONTAINING PROTEIN"/>
    <property type="match status" value="1"/>
</dbReference>
<feature type="compositionally biased region" description="Low complexity" evidence="1">
    <location>
        <begin position="58"/>
        <end position="75"/>
    </location>
</feature>
<reference evidence="3" key="1">
    <citation type="journal article" date="2021" name="Proc. Natl. Acad. Sci. U.S.A.">
        <title>Three genomes in the algal genus Volvox reveal the fate of a haploid sex-determining region after a transition to homothallism.</title>
        <authorList>
            <person name="Yamamoto K."/>
            <person name="Hamaji T."/>
            <person name="Kawai-Toyooka H."/>
            <person name="Matsuzaki R."/>
            <person name="Takahashi F."/>
            <person name="Nishimura Y."/>
            <person name="Kawachi M."/>
            <person name="Noguchi H."/>
            <person name="Minakuchi Y."/>
            <person name="Umen J.G."/>
            <person name="Toyoda A."/>
            <person name="Nozaki H."/>
        </authorList>
    </citation>
    <scope>NUCLEOTIDE SEQUENCE</scope>
    <source>
        <strain evidence="3">NIES-3780</strain>
    </source>
</reference>
<comment type="caution">
    <text evidence="3">The sequence shown here is derived from an EMBL/GenBank/DDBJ whole genome shotgun (WGS) entry which is preliminary data.</text>
</comment>
<gene>
    <name evidence="3" type="ORF">Vafri_15984</name>
</gene>
<keyword evidence="4" id="KW-1185">Reference proteome</keyword>
<dbReference type="InterPro" id="IPR051941">
    <property type="entry name" value="BG_Antigen-Binding_Lectin"/>
</dbReference>
<feature type="compositionally biased region" description="Pro residues" evidence="1">
    <location>
        <begin position="960"/>
        <end position="992"/>
    </location>
</feature>
<evidence type="ECO:0000256" key="1">
    <source>
        <dbReference type="SAM" id="MobiDB-lite"/>
    </source>
</evidence>
<feature type="compositionally biased region" description="Pro residues" evidence="1">
    <location>
        <begin position="769"/>
        <end position="801"/>
    </location>
</feature>
<evidence type="ECO:0000259" key="2">
    <source>
        <dbReference type="Pfam" id="PF05548"/>
    </source>
</evidence>
<accession>A0A8J4BI45</accession>
<dbReference type="InterPro" id="IPR008979">
    <property type="entry name" value="Galactose-bd-like_sf"/>
</dbReference>
<dbReference type="AlphaFoldDB" id="A0A8J4BI45"/>
<dbReference type="EMBL" id="BNCO01000046">
    <property type="protein sequence ID" value="GIL61675.1"/>
    <property type="molecule type" value="Genomic_DNA"/>
</dbReference>
<dbReference type="PRINTS" id="PR01217">
    <property type="entry name" value="PRICHEXTENSN"/>
</dbReference>
<dbReference type="Pfam" id="PF22633">
    <property type="entry name" value="F5_F8_type_C_2"/>
    <property type="match status" value="3"/>
</dbReference>
<feature type="domain" description="Peptidase M11 gametolysin" evidence="2">
    <location>
        <begin position="207"/>
        <end position="489"/>
    </location>
</feature>
<proteinExistence type="predicted"/>
<protein>
    <recommendedName>
        <fullName evidence="2">Peptidase M11 gametolysin domain-containing protein</fullName>
    </recommendedName>
</protein>
<feature type="region of interest" description="Disordered" evidence="1">
    <location>
        <begin position="46"/>
        <end position="99"/>
    </location>
</feature>
<feature type="region of interest" description="Disordered" evidence="1">
    <location>
        <begin position="766"/>
        <end position="803"/>
    </location>
</feature>
<feature type="region of interest" description="Disordered" evidence="1">
    <location>
        <begin position="532"/>
        <end position="613"/>
    </location>
</feature>
<dbReference type="PANTHER" id="PTHR45713">
    <property type="entry name" value="FTP DOMAIN-CONTAINING PROTEIN"/>
    <property type="match status" value="1"/>
</dbReference>
<name>A0A8J4BI45_9CHLO</name>
<dbReference type="InterPro" id="IPR008752">
    <property type="entry name" value="Peptidase_M11"/>
</dbReference>
<dbReference type="SUPFAM" id="SSF49785">
    <property type="entry name" value="Galactose-binding domain-like"/>
    <property type="match status" value="3"/>
</dbReference>
<feature type="region of interest" description="Disordered" evidence="1">
    <location>
        <begin position="956"/>
        <end position="996"/>
    </location>
</feature>
<dbReference type="Gene3D" id="2.60.120.260">
    <property type="entry name" value="Galactose-binding domain-like"/>
    <property type="match status" value="3"/>
</dbReference>
<evidence type="ECO:0000313" key="4">
    <source>
        <dbReference type="Proteomes" id="UP000747399"/>
    </source>
</evidence>
<evidence type="ECO:0000313" key="3">
    <source>
        <dbReference type="EMBL" id="GIL61675.1"/>
    </source>
</evidence>
<sequence>MAPANCHSWWTFELLPYTWQRRFQRFLLSLLLLVATSMLALDGASVATPPSSVPQSPPSRTLTSPLLLRPPLLQPKGASVATPPSPVPQSPPSRTLTSPLLLRPPLLQPKIAASVISIYIQGKLQYRTTKPIGRWLLTSINGSSSSYTLPNQPVDVQSGQEIPPGRAVSLTCFLPNASTTTCSNITNARIKQIAMPAQITNNNTLRVLVMVVHLNKSLECKSQGGANVTQVYNAFLGPNGHADFFRSCSYGMMVFGRNDLLVVPTEIPCSIEILVNCNVEAIANAATFQMLAAGIQVTSYSHSVYILPDNLASCGWSGLADIPGTKTWFLPDTSGIFSKGVLMQEILHNFGLFHGWKDGVEYNDYSTAMGRGNSCPSAPELWRLGWATPLVQLNSTSFPMATYKNFTLPATYLGPGGVMIKIQPDWLGELYTKNMYLALRVKMAGDRDLNEELNGKLSIHEINKSMDNRFLVDGDPKISFIAALDPGSSVPYFNYKLHLLVGAFDSKNSTIIVTLCRFVTGLNECTANTLPMPPSSWSPPPSPPNPPSLMPPSPPSPPFKPKPLTPLPPLTPRKSPLPPSPPPRPPRPSPPPRPPAPPPSPAPRTPRRPTTVGSNLALGKVAYVSNLQNIFSASNAVDGNLLTLSYSGGYDDPASWLSVDLGRVWDISRILVWPDQDCCWNSIENMEVHVGLQNISSVGDTYAIRDNQLVWKQNGNTPGNPDSPADPFVINLQPAVMGRWVTVRNFNAVQYVYLVIAEIEVYGNTRKSPLPPSAPPRPPRPILPPQPLAPPPSPAPRPPRPTTVGNLALGKVAYVSNLQNIFSASNAVDGNLLTLSYSGGYDDPASWLSVDLGRVWDISRILVWPDQDCCWYNIENMEVHVGLQNISSVDDTYAIRDNQLVWKQNGNTPGNPDSPADPFVINLQPAVMGRWVTVRNFNAVQYVYLVIAEIEVYGNTRKSPLPPSPPPRPPRPSPSPQPPSPPPSPAPRPPRPTTVGNLALGKVAYVSSLEDRFTASNAVDGNLLTSSSSGGPGDPASWLSVDLGGVWDISRILVWPYQDCCWYNNENMEVHVGLQNISSVDDTYAIRDNQLVWKQNGNTPGNPDSPADPFVINLQPAVMGRWVTVRNFNGIPYVYLVIAEIEVYGNTRKSPLPPSHHPHPV</sequence>
<feature type="compositionally biased region" description="Pro residues" evidence="1">
    <location>
        <begin position="532"/>
        <end position="604"/>
    </location>
</feature>
<organism evidence="3 4">
    <name type="scientific">Volvox africanus</name>
    <dbReference type="NCBI Taxonomy" id="51714"/>
    <lineage>
        <taxon>Eukaryota</taxon>
        <taxon>Viridiplantae</taxon>
        <taxon>Chlorophyta</taxon>
        <taxon>core chlorophytes</taxon>
        <taxon>Chlorophyceae</taxon>
        <taxon>CS clade</taxon>
        <taxon>Chlamydomonadales</taxon>
        <taxon>Volvocaceae</taxon>
        <taxon>Volvox</taxon>
    </lineage>
</organism>
<dbReference type="Proteomes" id="UP000747399">
    <property type="component" value="Unassembled WGS sequence"/>
</dbReference>
<dbReference type="Pfam" id="PF05548">
    <property type="entry name" value="Peptidase_M11"/>
    <property type="match status" value="1"/>
</dbReference>